<feature type="region of interest" description="Disordered" evidence="10">
    <location>
        <begin position="243"/>
        <end position="290"/>
    </location>
</feature>
<protein>
    <recommendedName>
        <fullName evidence="12">G-protein coupled receptors family 1 profile domain-containing protein</fullName>
    </recommendedName>
</protein>
<evidence type="ECO:0000256" key="10">
    <source>
        <dbReference type="SAM" id="MobiDB-lite"/>
    </source>
</evidence>
<keyword evidence="8" id="KW-0675">Receptor</keyword>
<accession>A0A8C4QIC3</accession>
<name>A0A8C4QIC3_EPTBU</name>
<sequence>MSPPLEAEWFLDTNCNSSISNLSTSSNGTAAEEVSNKVIAFVLFIHVFAAFALIGNAAVIYLFATTEIRQRNIYYYFVINLSISDLLVGLAFMLTLASVYVPELRQFWHCPLSLCLINVLVVVSLGQTFVISIDQYIAVRLPHRHRQIMNARRAKASILLVWLYSAALGVIPFILWSHGTNGQAVCEISMVFSTNTQKYFRAITIGYTPLFLLATTFCFALLSTVSRRTTTTAMSSTWQHDHDQQRHCQHQQQNAANHAQSCWRRNASRRHVEQDAEHSTSSTFEMSSVDTDKTAPSLVVDAGTLSTNHLKTEDTSRKDARNGDVGRCSNGQLLTVKQMQKQSATNRSRTYRKATITLTIVVVFFLVCLTPSLIQSFHSSFTSSSRFSSMRMVGTLLVCVNSAVNPAIYALRMSKLRGRICHCFRHCFCRRLPSRRDVYATDAEILHVEKHGANEA</sequence>
<dbReference type="InterPro" id="IPR000276">
    <property type="entry name" value="GPCR_Rhodpsn"/>
</dbReference>
<dbReference type="Gene3D" id="1.20.1070.10">
    <property type="entry name" value="Rhodopsin 7-helix transmembrane proteins"/>
    <property type="match status" value="2"/>
</dbReference>
<evidence type="ECO:0000256" key="1">
    <source>
        <dbReference type="ARBA" id="ARBA00004651"/>
    </source>
</evidence>
<dbReference type="Ensembl" id="ENSEBUT00000015741.1">
    <property type="protein sequence ID" value="ENSEBUP00000015165.1"/>
    <property type="gene ID" value="ENSEBUG00000009551.1"/>
</dbReference>
<feature type="transmembrane region" description="Helical" evidence="11">
    <location>
        <begin position="389"/>
        <end position="411"/>
    </location>
</feature>
<keyword evidence="7" id="KW-1015">Disulfide bond</keyword>
<evidence type="ECO:0000256" key="8">
    <source>
        <dbReference type="ARBA" id="ARBA00023170"/>
    </source>
</evidence>
<feature type="transmembrane region" description="Helical" evidence="11">
    <location>
        <begin position="356"/>
        <end position="377"/>
    </location>
</feature>
<dbReference type="SMART" id="SM01381">
    <property type="entry name" value="7TM_GPCR_Srsx"/>
    <property type="match status" value="1"/>
</dbReference>
<evidence type="ECO:0000256" key="2">
    <source>
        <dbReference type="ARBA" id="ARBA00022475"/>
    </source>
</evidence>
<evidence type="ECO:0000259" key="12">
    <source>
        <dbReference type="PROSITE" id="PS50262"/>
    </source>
</evidence>
<comment type="subcellular location">
    <subcellularLocation>
        <location evidence="1">Cell membrane</location>
        <topology evidence="1">Multi-pass membrane protein</topology>
    </subcellularLocation>
</comment>
<keyword evidence="4 11" id="KW-1133">Transmembrane helix</keyword>
<feature type="compositionally biased region" description="Low complexity" evidence="10">
    <location>
        <begin position="250"/>
        <end position="260"/>
    </location>
</feature>
<proteinExistence type="predicted"/>
<feature type="transmembrane region" description="Helical" evidence="11">
    <location>
        <begin position="38"/>
        <end position="63"/>
    </location>
</feature>
<dbReference type="PANTHER" id="PTHR24248:SF199">
    <property type="entry name" value="IP13425P-RELATED"/>
    <property type="match status" value="1"/>
</dbReference>
<feature type="transmembrane region" description="Helical" evidence="11">
    <location>
        <begin position="75"/>
        <end position="99"/>
    </location>
</feature>
<dbReference type="PRINTS" id="PR00237">
    <property type="entry name" value="GPCRRHODOPSN"/>
</dbReference>
<evidence type="ECO:0000256" key="3">
    <source>
        <dbReference type="ARBA" id="ARBA00022692"/>
    </source>
</evidence>
<evidence type="ECO:0000256" key="7">
    <source>
        <dbReference type="ARBA" id="ARBA00023157"/>
    </source>
</evidence>
<dbReference type="Proteomes" id="UP000694388">
    <property type="component" value="Unplaced"/>
</dbReference>
<dbReference type="GO" id="GO:0043410">
    <property type="term" value="P:positive regulation of MAPK cascade"/>
    <property type="evidence" value="ECO:0007669"/>
    <property type="project" value="TreeGrafter"/>
</dbReference>
<feature type="transmembrane region" description="Helical" evidence="11">
    <location>
        <begin position="199"/>
        <end position="222"/>
    </location>
</feature>
<dbReference type="InterPro" id="IPR017452">
    <property type="entry name" value="GPCR_Rhodpsn_7TM"/>
</dbReference>
<evidence type="ECO:0000256" key="9">
    <source>
        <dbReference type="ARBA" id="ARBA00023224"/>
    </source>
</evidence>
<dbReference type="GO" id="GO:0004993">
    <property type="term" value="F:G protein-coupled serotonin receptor activity"/>
    <property type="evidence" value="ECO:0007669"/>
    <property type="project" value="UniProtKB-ARBA"/>
</dbReference>
<evidence type="ECO:0000313" key="13">
    <source>
        <dbReference type="Ensembl" id="ENSEBUP00000015165.1"/>
    </source>
</evidence>
<dbReference type="Ensembl" id="ENSEBUT00000015734.1">
    <property type="protein sequence ID" value="ENSEBUP00000015158.1"/>
    <property type="gene ID" value="ENSEBUG00000009551.1"/>
</dbReference>
<feature type="domain" description="G-protein coupled receptors family 1 profile" evidence="12">
    <location>
        <begin position="55"/>
        <end position="409"/>
    </location>
</feature>
<dbReference type="GO" id="GO:0005886">
    <property type="term" value="C:plasma membrane"/>
    <property type="evidence" value="ECO:0007669"/>
    <property type="project" value="UniProtKB-SubCell"/>
</dbReference>
<dbReference type="PANTHER" id="PTHR24248">
    <property type="entry name" value="ADRENERGIC RECEPTOR-RELATED G-PROTEIN COUPLED RECEPTOR"/>
    <property type="match status" value="1"/>
</dbReference>
<dbReference type="AlphaFoldDB" id="A0A8C4QIC3"/>
<organism evidence="13 14">
    <name type="scientific">Eptatretus burgeri</name>
    <name type="common">Inshore hagfish</name>
    <dbReference type="NCBI Taxonomy" id="7764"/>
    <lineage>
        <taxon>Eukaryota</taxon>
        <taxon>Metazoa</taxon>
        <taxon>Chordata</taxon>
        <taxon>Craniata</taxon>
        <taxon>Vertebrata</taxon>
        <taxon>Cyclostomata</taxon>
        <taxon>Myxini</taxon>
        <taxon>Myxiniformes</taxon>
        <taxon>Myxinidae</taxon>
        <taxon>Eptatretinae</taxon>
        <taxon>Eptatretus</taxon>
    </lineage>
</organism>
<keyword evidence="9" id="KW-0807">Transducer</keyword>
<keyword evidence="2" id="KW-1003">Cell membrane</keyword>
<evidence type="ECO:0000256" key="4">
    <source>
        <dbReference type="ARBA" id="ARBA00022989"/>
    </source>
</evidence>
<dbReference type="SUPFAM" id="SSF81321">
    <property type="entry name" value="Family A G protein-coupled receptor-like"/>
    <property type="match status" value="1"/>
</dbReference>
<keyword evidence="6 11" id="KW-0472">Membrane</keyword>
<keyword evidence="14" id="KW-1185">Reference proteome</keyword>
<dbReference type="CDD" id="cd00637">
    <property type="entry name" value="7tm_classA_rhodopsin-like"/>
    <property type="match status" value="1"/>
</dbReference>
<evidence type="ECO:0000256" key="6">
    <source>
        <dbReference type="ARBA" id="ARBA00023136"/>
    </source>
</evidence>
<dbReference type="Pfam" id="PF00001">
    <property type="entry name" value="7tm_1"/>
    <property type="match status" value="1"/>
</dbReference>
<reference evidence="13" key="1">
    <citation type="submission" date="2025-05" db="UniProtKB">
        <authorList>
            <consortium name="Ensembl"/>
        </authorList>
    </citation>
    <scope>IDENTIFICATION</scope>
</reference>
<feature type="compositionally biased region" description="Basic and acidic residues" evidence="10">
    <location>
        <begin position="310"/>
        <end position="324"/>
    </location>
</feature>
<feature type="transmembrane region" description="Helical" evidence="11">
    <location>
        <begin position="158"/>
        <end position="179"/>
    </location>
</feature>
<feature type="compositionally biased region" description="Polar residues" evidence="10">
    <location>
        <begin position="279"/>
        <end position="289"/>
    </location>
</feature>
<dbReference type="GO" id="GO:0071880">
    <property type="term" value="P:adenylate cyclase-activating adrenergic receptor signaling pathway"/>
    <property type="evidence" value="ECO:0007669"/>
    <property type="project" value="TreeGrafter"/>
</dbReference>
<feature type="transmembrane region" description="Helical" evidence="11">
    <location>
        <begin position="111"/>
        <end position="137"/>
    </location>
</feature>
<evidence type="ECO:0000256" key="11">
    <source>
        <dbReference type="SAM" id="Phobius"/>
    </source>
</evidence>
<keyword evidence="5" id="KW-0297">G-protein coupled receptor</keyword>
<dbReference type="GeneTree" id="ENSGT00940000166602"/>
<feature type="region of interest" description="Disordered" evidence="10">
    <location>
        <begin position="309"/>
        <end position="328"/>
    </location>
</feature>
<keyword evidence="3 11" id="KW-0812">Transmembrane</keyword>
<evidence type="ECO:0000313" key="14">
    <source>
        <dbReference type="Proteomes" id="UP000694388"/>
    </source>
</evidence>
<evidence type="ECO:0000256" key="5">
    <source>
        <dbReference type="ARBA" id="ARBA00023040"/>
    </source>
</evidence>
<dbReference type="PROSITE" id="PS50262">
    <property type="entry name" value="G_PROTEIN_RECEP_F1_2"/>
    <property type="match status" value="1"/>
</dbReference>